<proteinExistence type="predicted"/>
<comment type="caution">
    <text evidence="1">The sequence shown here is derived from an EMBL/GenBank/DDBJ whole genome shotgun (WGS) entry which is preliminary data.</text>
</comment>
<dbReference type="AlphaFoldDB" id="A0A0V0XJN2"/>
<name>A0A0V0XJN2_TRIPS</name>
<evidence type="ECO:0000313" key="1">
    <source>
        <dbReference type="EMBL" id="KRX88192.1"/>
    </source>
</evidence>
<gene>
    <name evidence="1" type="ORF">T4E_3752</name>
</gene>
<protein>
    <submittedName>
        <fullName evidence="1">Uncharacterized protein</fullName>
    </submittedName>
</protein>
<organism evidence="1 2">
    <name type="scientific">Trichinella pseudospiralis</name>
    <name type="common">Parasitic roundworm</name>
    <dbReference type="NCBI Taxonomy" id="6337"/>
    <lineage>
        <taxon>Eukaryota</taxon>
        <taxon>Metazoa</taxon>
        <taxon>Ecdysozoa</taxon>
        <taxon>Nematoda</taxon>
        <taxon>Enoplea</taxon>
        <taxon>Dorylaimia</taxon>
        <taxon>Trichinellida</taxon>
        <taxon>Trichinellidae</taxon>
        <taxon>Trichinella</taxon>
    </lineage>
</organism>
<sequence length="176" mass="20062">MFVPKEINGTCLLQLLPRSSSRIRILVRTTYRLTTYRPDHRATTVDFSRRLAEEERCAWRDQQTLATRTEDHLQVVAHLVRHQAPVPGYSMVPEVLTHNCLLVDVSRCNAMPSPPVSCLFYCYCEETLLSAEQPHEESTVAKSVIMAPPLEDKTRPVRSNGEKDMNFAGHLISWPS</sequence>
<reference evidence="1 2" key="1">
    <citation type="submission" date="2015-01" db="EMBL/GenBank/DDBJ databases">
        <title>Evolution of Trichinella species and genotypes.</title>
        <authorList>
            <person name="Korhonen P.K."/>
            <person name="Edoardo P."/>
            <person name="Giuseppe L.R."/>
            <person name="Gasser R.B."/>
        </authorList>
    </citation>
    <scope>NUCLEOTIDE SEQUENCE [LARGE SCALE GENOMIC DNA]</scope>
    <source>
        <strain evidence="1">ISS141</strain>
    </source>
</reference>
<dbReference type="Proteomes" id="UP000054815">
    <property type="component" value="Unassembled WGS sequence"/>
</dbReference>
<dbReference type="EMBL" id="JYDU01000246">
    <property type="protein sequence ID" value="KRX88192.1"/>
    <property type="molecule type" value="Genomic_DNA"/>
</dbReference>
<evidence type="ECO:0000313" key="2">
    <source>
        <dbReference type="Proteomes" id="UP000054815"/>
    </source>
</evidence>
<accession>A0A0V0XJN2</accession>